<protein>
    <submittedName>
        <fullName evidence="2">Uncharacterized protein</fullName>
    </submittedName>
</protein>
<evidence type="ECO:0000256" key="1">
    <source>
        <dbReference type="SAM" id="Phobius"/>
    </source>
</evidence>
<dbReference type="OrthoDB" id="2431938at2759"/>
<name>A0A2V1DDF7_9PLEO</name>
<keyword evidence="1" id="KW-0472">Membrane</keyword>
<reference evidence="2 3" key="1">
    <citation type="journal article" date="2018" name="Sci. Rep.">
        <title>Comparative genomics provides insights into the lifestyle and reveals functional heterogeneity of dark septate endophytic fungi.</title>
        <authorList>
            <person name="Knapp D.G."/>
            <person name="Nemeth J.B."/>
            <person name="Barry K."/>
            <person name="Hainaut M."/>
            <person name="Henrissat B."/>
            <person name="Johnson J."/>
            <person name="Kuo A."/>
            <person name="Lim J.H.P."/>
            <person name="Lipzen A."/>
            <person name="Nolan M."/>
            <person name="Ohm R.A."/>
            <person name="Tamas L."/>
            <person name="Grigoriev I.V."/>
            <person name="Spatafora J.W."/>
            <person name="Nagy L.G."/>
            <person name="Kovacs G.M."/>
        </authorList>
    </citation>
    <scope>NUCLEOTIDE SEQUENCE [LARGE SCALE GENOMIC DNA]</scope>
    <source>
        <strain evidence="2 3">DSE2036</strain>
    </source>
</reference>
<dbReference type="EMBL" id="KZ805475">
    <property type="protein sequence ID" value="PVH96078.1"/>
    <property type="molecule type" value="Genomic_DNA"/>
</dbReference>
<gene>
    <name evidence="2" type="ORF">DM02DRAFT_659562</name>
</gene>
<sequence length="93" mass="10387">MDINAWYTVWLVESNRICNKASLAQIPVMFGFTSQKFGVGVAAPISYFFVHINSPISNFKASDSSLTDLAYSRSILPLMLIFSVVPIWKLCHA</sequence>
<evidence type="ECO:0000313" key="3">
    <source>
        <dbReference type="Proteomes" id="UP000244855"/>
    </source>
</evidence>
<dbReference type="STRING" id="97972.A0A2V1DDF7"/>
<keyword evidence="3" id="KW-1185">Reference proteome</keyword>
<feature type="transmembrane region" description="Helical" evidence="1">
    <location>
        <begin position="26"/>
        <end position="50"/>
    </location>
</feature>
<proteinExistence type="predicted"/>
<keyword evidence="1" id="KW-1133">Transmembrane helix</keyword>
<organism evidence="2 3">
    <name type="scientific">Periconia macrospinosa</name>
    <dbReference type="NCBI Taxonomy" id="97972"/>
    <lineage>
        <taxon>Eukaryota</taxon>
        <taxon>Fungi</taxon>
        <taxon>Dikarya</taxon>
        <taxon>Ascomycota</taxon>
        <taxon>Pezizomycotina</taxon>
        <taxon>Dothideomycetes</taxon>
        <taxon>Pleosporomycetidae</taxon>
        <taxon>Pleosporales</taxon>
        <taxon>Massarineae</taxon>
        <taxon>Periconiaceae</taxon>
        <taxon>Periconia</taxon>
    </lineage>
</organism>
<feature type="transmembrane region" description="Helical" evidence="1">
    <location>
        <begin position="70"/>
        <end position="91"/>
    </location>
</feature>
<dbReference type="AlphaFoldDB" id="A0A2V1DDF7"/>
<accession>A0A2V1DDF7</accession>
<dbReference type="Proteomes" id="UP000244855">
    <property type="component" value="Unassembled WGS sequence"/>
</dbReference>
<evidence type="ECO:0000313" key="2">
    <source>
        <dbReference type="EMBL" id="PVH96078.1"/>
    </source>
</evidence>
<keyword evidence="1" id="KW-0812">Transmembrane</keyword>